<keyword evidence="1" id="KW-0472">Membrane</keyword>
<keyword evidence="1" id="KW-0812">Transmembrane</keyword>
<sequence length="95" mass="10711">MPWFAIVAIVGIGVWGVVMILSMVLGKPLPGTPTVGAQELQELRERLEALESGETDPHVERRIERIEARLDKREARELEHDGWERQARELGLGES</sequence>
<evidence type="ECO:0000256" key="1">
    <source>
        <dbReference type="SAM" id="Phobius"/>
    </source>
</evidence>
<accession>A0A1I7MSB1</accession>
<organism evidence="2 3">
    <name type="scientific">Micrococcus terreus</name>
    <dbReference type="NCBI Taxonomy" id="574650"/>
    <lineage>
        <taxon>Bacteria</taxon>
        <taxon>Bacillati</taxon>
        <taxon>Actinomycetota</taxon>
        <taxon>Actinomycetes</taxon>
        <taxon>Micrococcales</taxon>
        <taxon>Micrococcaceae</taxon>
        <taxon>Micrococcus</taxon>
    </lineage>
</organism>
<name>A0A1I7MSB1_9MICC</name>
<reference evidence="2 3" key="1">
    <citation type="submission" date="2016-10" db="EMBL/GenBank/DDBJ databases">
        <authorList>
            <person name="de Groot N.N."/>
        </authorList>
    </citation>
    <scope>NUCLEOTIDE SEQUENCE [LARGE SCALE GENOMIC DNA]</scope>
    <source>
        <strain evidence="2 3">CGMCC 1.7054</strain>
    </source>
</reference>
<gene>
    <name evidence="2" type="ORF">SAMN04487966_11352</name>
</gene>
<dbReference type="OrthoDB" id="4965532at2"/>
<evidence type="ECO:0000313" key="3">
    <source>
        <dbReference type="Proteomes" id="UP000198881"/>
    </source>
</evidence>
<dbReference type="Proteomes" id="UP000198881">
    <property type="component" value="Unassembled WGS sequence"/>
</dbReference>
<protein>
    <submittedName>
        <fullName evidence="2">Uncharacterized protein</fullName>
    </submittedName>
</protein>
<dbReference type="RefSeq" id="WP_091699352.1">
    <property type="nucleotide sequence ID" value="NZ_CAMIGK010000130.1"/>
</dbReference>
<feature type="transmembrane region" description="Helical" evidence="1">
    <location>
        <begin position="6"/>
        <end position="25"/>
    </location>
</feature>
<dbReference type="AlphaFoldDB" id="A0A1I7MSB1"/>
<dbReference type="STRING" id="574650.SAMN04487966_11352"/>
<evidence type="ECO:0000313" key="2">
    <source>
        <dbReference type="EMBL" id="SFV24791.1"/>
    </source>
</evidence>
<keyword evidence="1" id="KW-1133">Transmembrane helix</keyword>
<dbReference type="EMBL" id="FPCG01000013">
    <property type="protein sequence ID" value="SFV24791.1"/>
    <property type="molecule type" value="Genomic_DNA"/>
</dbReference>
<proteinExistence type="predicted"/>
<keyword evidence="3" id="KW-1185">Reference proteome</keyword>